<dbReference type="Gene3D" id="2.180.10.10">
    <property type="entry name" value="RHS repeat-associated core"/>
    <property type="match status" value="1"/>
</dbReference>
<evidence type="ECO:0000256" key="1">
    <source>
        <dbReference type="SAM" id="MobiDB-lite"/>
    </source>
</evidence>
<feature type="transmembrane region" description="Helical" evidence="2">
    <location>
        <begin position="390"/>
        <end position="416"/>
    </location>
</feature>
<gene>
    <name evidence="4" type="ORF">YC6258_00645</name>
</gene>
<protein>
    <submittedName>
        <fullName evidence="4">Rhs family protein</fullName>
    </submittedName>
</protein>
<dbReference type="RefSeq" id="WP_052830018.1">
    <property type="nucleotide sequence ID" value="NZ_CP007142.1"/>
</dbReference>
<accession>A0A0C5UZF7</accession>
<dbReference type="PATRIC" id="fig|1445510.3.peg.630"/>
<dbReference type="HOGENOM" id="CLU_268707_0_0_6"/>
<dbReference type="PROSITE" id="PS51782">
    <property type="entry name" value="LYSM"/>
    <property type="match status" value="1"/>
</dbReference>
<dbReference type="KEGG" id="gsn:YC6258_00645"/>
<evidence type="ECO:0000313" key="5">
    <source>
        <dbReference type="Proteomes" id="UP000032266"/>
    </source>
</evidence>
<feature type="domain" description="LysM" evidence="3">
    <location>
        <begin position="278"/>
        <end position="325"/>
    </location>
</feature>
<evidence type="ECO:0000256" key="2">
    <source>
        <dbReference type="SAM" id="Phobius"/>
    </source>
</evidence>
<dbReference type="Proteomes" id="UP000032266">
    <property type="component" value="Chromosome"/>
</dbReference>
<keyword evidence="2" id="KW-0472">Membrane</keyword>
<dbReference type="EMBL" id="CP007142">
    <property type="protein sequence ID" value="AJQ92695.1"/>
    <property type="molecule type" value="Genomic_DNA"/>
</dbReference>
<feature type="transmembrane region" description="Helical" evidence="2">
    <location>
        <begin position="364"/>
        <end position="384"/>
    </location>
</feature>
<reference evidence="4 5" key="1">
    <citation type="submission" date="2014-01" db="EMBL/GenBank/DDBJ databases">
        <title>Full genme sequencing of cellulolytic bacterium Gynuella sunshinyii YC6258T gen. nov., sp. nov.</title>
        <authorList>
            <person name="Khan H."/>
            <person name="Chung E.J."/>
            <person name="Chung Y.R."/>
        </authorList>
    </citation>
    <scope>NUCLEOTIDE SEQUENCE [LARGE SCALE GENOMIC DNA]</scope>
    <source>
        <strain evidence="4 5">YC6258</strain>
    </source>
</reference>
<organism evidence="4 5">
    <name type="scientific">Gynuella sunshinyii YC6258</name>
    <dbReference type="NCBI Taxonomy" id="1445510"/>
    <lineage>
        <taxon>Bacteria</taxon>
        <taxon>Pseudomonadati</taxon>
        <taxon>Pseudomonadota</taxon>
        <taxon>Gammaproteobacteria</taxon>
        <taxon>Oceanospirillales</taxon>
        <taxon>Saccharospirillaceae</taxon>
        <taxon>Gynuella</taxon>
    </lineage>
</organism>
<sequence length="1220" mass="130582">MTFWHDHHRNVAMRYAYNASGQLIQVQGWDNYASESNKGTQTTHLEYQWHNGKLTAMLDHVSGEHQYYTYHSNGLRKTWDDGGTVRTYTYNAEGTLNTRTESWQAKYDGNDSDSRSVTVNSHDVTGRLTKTDIRSYEGRDGKQTSHIWDDITESRAGLKLRETLNGDSTKKSNTKTTTTSFSYDANGHMTSFGKSEDTNGQTETGNFQYNNDGQIVFRRIDPADKDLKTHQRNYFYANGNAVGDKGTDDKGHNVVNLGTESYNPVKNLGDDFPSSALSSFTATGGETLRQVAASLLGNANLWFILAEANGLSGSDSLKAGQTITIPNSVESGKIDSETHKLYNESEIIGSTMPNVRQKAKKKKCASFFMIIVAVVVVAVATFLLPGLGTALATTLFSGLGAAATVAGYALAGAILFAGAEVVRQGVGIALGLQEGFDWKAVGKQAIVGALTGAAGGFGKAAETASSLAKIQSVAKIAQPALKAAAAAVQAMDENGHITNWSGVALAAIGASELTGKGALSTSLNFIKENSNYISPWLNLAETAIRNDGKLTAGDWVGAIGGTITAVIDSHVGTTTNQQGQTVTSYTLDAIVNRSALKTITAGALSLIDEDAAYSYFENAVGSEVGNFIGGGITKAIGNSDWYQNWNNQVQTKLLQQRAADQARFYQSNPDAFKTDQQQLLGQMLNVMSQRADAGKFAPLMEQYQKGELTMEMLMMDLGENINGVTAQNLAIVNQTLIDQGQQDDRPAATAIGAGIEEMFETLYNRAGIDFKGDEGGYSARDFVQNVIDSGKGFSLFLQDSKTGKFSGLYASNQAFKDTIDINFSAERLAADYETAGGALEFQTLAGLNLQSLDAIQAQLMADPTISEHLNNLSDEERQAFVQSWADIQNLPTIDTLHLYPASYGTITPMSDMEAFFTFNKAGQFIKGLSEAPGNIANGLGTLAVETGLTVSDAVGESYTAASNLVTGENAEYQSDSWVGQSIETNGVLLTGGKIIGGTVHGALSPLKAFVDGDYEALGSSAGEFAVGFGVSKALGRLGSAAGRAADDVPVVTDSTTPTLYKVESGGIRGEVPLSIEQRAQVESYLSNFDLKDVDIRWVDDRNLNTAYGDMFGQQILNIGSDVVPGDVGIGTLTANSRISIKGTLAHEIVGHQEALVAGKTQDLLHLEEAQASIRAARFAPDLTSTERVTLLRDAITRLQKAPDGPVKIRDVKDLLYIQNR</sequence>
<keyword evidence="2" id="KW-0812">Transmembrane</keyword>
<proteinExistence type="predicted"/>
<evidence type="ECO:0000259" key="3">
    <source>
        <dbReference type="PROSITE" id="PS51782"/>
    </source>
</evidence>
<keyword evidence="2" id="KW-1133">Transmembrane helix</keyword>
<dbReference type="AlphaFoldDB" id="A0A0C5UZF7"/>
<name>A0A0C5UZF7_9GAMM</name>
<dbReference type="InterPro" id="IPR018392">
    <property type="entry name" value="LysM"/>
</dbReference>
<evidence type="ECO:0000313" key="4">
    <source>
        <dbReference type="EMBL" id="AJQ92695.1"/>
    </source>
</evidence>
<keyword evidence="5" id="KW-1185">Reference proteome</keyword>
<feature type="region of interest" description="Disordered" evidence="1">
    <location>
        <begin position="162"/>
        <end position="182"/>
    </location>
</feature>